<organism evidence="6 7">
    <name type="scientific">Alcanivorax nanhaiticus</name>
    <dbReference type="NCBI Taxonomy" id="1177154"/>
    <lineage>
        <taxon>Bacteria</taxon>
        <taxon>Pseudomonadati</taxon>
        <taxon>Pseudomonadota</taxon>
        <taxon>Gammaproteobacteria</taxon>
        <taxon>Oceanospirillales</taxon>
        <taxon>Alcanivoracaceae</taxon>
        <taxon>Alcanivorax</taxon>
    </lineage>
</organism>
<dbReference type="InterPro" id="IPR001647">
    <property type="entry name" value="HTH_TetR"/>
</dbReference>
<dbReference type="InterPro" id="IPR050109">
    <property type="entry name" value="HTH-type_TetR-like_transc_reg"/>
</dbReference>
<dbReference type="PANTHER" id="PTHR30055:SF234">
    <property type="entry name" value="HTH-TYPE TRANSCRIPTIONAL REGULATOR BETI"/>
    <property type="match status" value="1"/>
</dbReference>
<dbReference type="PRINTS" id="PR00455">
    <property type="entry name" value="HTHTETR"/>
</dbReference>
<dbReference type="Proteomes" id="UP000029444">
    <property type="component" value="Unassembled WGS sequence"/>
</dbReference>
<dbReference type="InterPro" id="IPR009057">
    <property type="entry name" value="Homeodomain-like_sf"/>
</dbReference>
<protein>
    <submittedName>
        <fullName evidence="6">TetR family transcriptional regulator</fullName>
    </submittedName>
</protein>
<evidence type="ECO:0000313" key="7">
    <source>
        <dbReference type="Proteomes" id="UP000029444"/>
    </source>
</evidence>
<keyword evidence="2 4" id="KW-0238">DNA-binding</keyword>
<keyword evidence="1" id="KW-0805">Transcription regulation</keyword>
<dbReference type="eggNOG" id="COG1309">
    <property type="taxonomic scope" value="Bacteria"/>
</dbReference>
<dbReference type="STRING" id="1177154.Y5S_02145"/>
<keyword evidence="3" id="KW-0804">Transcription</keyword>
<evidence type="ECO:0000259" key="5">
    <source>
        <dbReference type="PROSITE" id="PS50977"/>
    </source>
</evidence>
<comment type="caution">
    <text evidence="6">The sequence shown here is derived from an EMBL/GenBank/DDBJ whole genome shotgun (WGS) entry which is preliminary data.</text>
</comment>
<dbReference type="AlphaFoldDB" id="A0A095SKB3"/>
<feature type="domain" description="HTH tetR-type" evidence="5">
    <location>
        <begin position="23"/>
        <end position="83"/>
    </location>
</feature>
<dbReference type="SUPFAM" id="SSF46689">
    <property type="entry name" value="Homeodomain-like"/>
    <property type="match status" value="1"/>
</dbReference>
<proteinExistence type="predicted"/>
<name>A0A095SKB3_9GAMM</name>
<dbReference type="InterPro" id="IPR023772">
    <property type="entry name" value="DNA-bd_HTH_TetR-type_CS"/>
</dbReference>
<evidence type="ECO:0000256" key="3">
    <source>
        <dbReference type="ARBA" id="ARBA00023163"/>
    </source>
</evidence>
<dbReference type="PROSITE" id="PS01081">
    <property type="entry name" value="HTH_TETR_1"/>
    <property type="match status" value="1"/>
</dbReference>
<evidence type="ECO:0000256" key="1">
    <source>
        <dbReference type="ARBA" id="ARBA00023015"/>
    </source>
</evidence>
<dbReference type="Gene3D" id="1.10.357.10">
    <property type="entry name" value="Tetracycline Repressor, domain 2"/>
    <property type="match status" value="1"/>
</dbReference>
<dbReference type="EMBL" id="ARXV01000007">
    <property type="protein sequence ID" value="KGD64779.1"/>
    <property type="molecule type" value="Genomic_DNA"/>
</dbReference>
<reference evidence="6 7" key="1">
    <citation type="submission" date="2012-09" db="EMBL/GenBank/DDBJ databases">
        <title>Genome Sequence of alkane-degrading Bacterium Alcanivorax sp. 19-m-6.</title>
        <authorList>
            <person name="Lai Q."/>
            <person name="Shao Z."/>
        </authorList>
    </citation>
    <scope>NUCLEOTIDE SEQUENCE [LARGE SCALE GENOMIC DNA]</scope>
    <source>
        <strain evidence="6 7">19-m-6</strain>
    </source>
</reference>
<dbReference type="PROSITE" id="PS50977">
    <property type="entry name" value="HTH_TETR_2"/>
    <property type="match status" value="1"/>
</dbReference>
<dbReference type="GO" id="GO:0003700">
    <property type="term" value="F:DNA-binding transcription factor activity"/>
    <property type="evidence" value="ECO:0007669"/>
    <property type="project" value="TreeGrafter"/>
</dbReference>
<gene>
    <name evidence="6" type="ORF">Y5S_02145</name>
</gene>
<evidence type="ECO:0000256" key="4">
    <source>
        <dbReference type="PROSITE-ProRule" id="PRU00335"/>
    </source>
</evidence>
<sequence length="211" mass="23255">MTRETIQASDFAMKKEPRQARSRATVQAMVDACARILEERGYAGLTTNAVAEVAGVSIGSVYEFFPGKDAIVARLADTLLADVSATLNARLERTDSREDLHRAMRHLIGALHALVYQHRKLIRVLIFQVPFVQHLPSAQQLQQELLQVVVTGLQKSREHYHLTVPASSLYLMATSTAGSLLHLVLMPPPGIHPEVVLDDLSDKMAAWLAQG</sequence>
<evidence type="ECO:0000313" key="6">
    <source>
        <dbReference type="EMBL" id="KGD64779.1"/>
    </source>
</evidence>
<dbReference type="Pfam" id="PF00440">
    <property type="entry name" value="TetR_N"/>
    <property type="match status" value="1"/>
</dbReference>
<feature type="DNA-binding region" description="H-T-H motif" evidence="4">
    <location>
        <begin position="46"/>
        <end position="65"/>
    </location>
</feature>
<dbReference type="PATRIC" id="fig|1177154.3.peg.2185"/>
<accession>A0A095SKB3</accession>
<dbReference type="GO" id="GO:0000976">
    <property type="term" value="F:transcription cis-regulatory region binding"/>
    <property type="evidence" value="ECO:0007669"/>
    <property type="project" value="TreeGrafter"/>
</dbReference>
<evidence type="ECO:0000256" key="2">
    <source>
        <dbReference type="ARBA" id="ARBA00023125"/>
    </source>
</evidence>
<keyword evidence="7" id="KW-1185">Reference proteome</keyword>
<dbReference type="PANTHER" id="PTHR30055">
    <property type="entry name" value="HTH-TYPE TRANSCRIPTIONAL REGULATOR RUTR"/>
    <property type="match status" value="1"/>
</dbReference>